<name>A0A2W4QXP2_9GAMM</name>
<evidence type="ECO:0000256" key="1">
    <source>
        <dbReference type="PIRSR" id="PIRSR601310-1"/>
    </source>
</evidence>
<dbReference type="EMBL" id="QJPH01000349">
    <property type="protein sequence ID" value="PZN76861.1"/>
    <property type="molecule type" value="Genomic_DNA"/>
</dbReference>
<dbReference type="InterPro" id="IPR019808">
    <property type="entry name" value="Histidine_triad_CS"/>
</dbReference>
<feature type="short sequence motif" description="Histidine triad motif" evidence="2 3">
    <location>
        <begin position="96"/>
        <end position="100"/>
    </location>
</feature>
<accession>A0A2W4QXP2</accession>
<dbReference type="PROSITE" id="PS51084">
    <property type="entry name" value="HIT_2"/>
    <property type="match status" value="1"/>
</dbReference>
<dbReference type="PANTHER" id="PTHR23089">
    <property type="entry name" value="HISTIDINE TRIAD HIT PROTEIN"/>
    <property type="match status" value="1"/>
</dbReference>
<dbReference type="AlphaFoldDB" id="A0A2W4QXP2"/>
<dbReference type="PRINTS" id="PR00332">
    <property type="entry name" value="HISTRIAD"/>
</dbReference>
<dbReference type="Pfam" id="PF01230">
    <property type="entry name" value="HIT"/>
    <property type="match status" value="1"/>
</dbReference>
<dbReference type="InterPro" id="IPR001310">
    <property type="entry name" value="Histidine_triad_HIT"/>
</dbReference>
<feature type="domain" description="HIT" evidence="4">
    <location>
        <begin position="5"/>
        <end position="112"/>
    </location>
</feature>
<organism evidence="5 6">
    <name type="scientific">Candidatus Methylumidiphilus alinenensis</name>
    <dbReference type="NCBI Taxonomy" id="2202197"/>
    <lineage>
        <taxon>Bacteria</taxon>
        <taxon>Pseudomonadati</taxon>
        <taxon>Pseudomonadota</taxon>
        <taxon>Gammaproteobacteria</taxon>
        <taxon>Methylococcales</taxon>
        <taxon>Candidatus Methylumidiphilus</taxon>
    </lineage>
</organism>
<proteinExistence type="predicted"/>
<dbReference type="InterPro" id="IPR036265">
    <property type="entry name" value="HIT-like_sf"/>
</dbReference>
<reference evidence="5 6" key="1">
    <citation type="journal article" date="2018" name="Aquat. Microb. Ecol.">
        <title>Gammaproteobacterial methanotrophs dominate.</title>
        <authorList>
            <person name="Rissanen A.J."/>
            <person name="Saarenheimo J."/>
            <person name="Tiirola M."/>
            <person name="Peura S."/>
            <person name="Aalto S.L."/>
            <person name="Karvinen A."/>
            <person name="Nykanen H."/>
        </authorList>
    </citation>
    <scope>NUCLEOTIDE SEQUENCE [LARGE SCALE GENOMIC DNA]</scope>
    <source>
        <strain evidence="5">AMbin10</strain>
    </source>
</reference>
<evidence type="ECO:0000313" key="6">
    <source>
        <dbReference type="Proteomes" id="UP000249396"/>
    </source>
</evidence>
<evidence type="ECO:0000259" key="4">
    <source>
        <dbReference type="PROSITE" id="PS51084"/>
    </source>
</evidence>
<evidence type="ECO:0000313" key="5">
    <source>
        <dbReference type="EMBL" id="PZN76861.1"/>
    </source>
</evidence>
<dbReference type="PROSITE" id="PS00892">
    <property type="entry name" value="HIT_1"/>
    <property type="match status" value="1"/>
</dbReference>
<evidence type="ECO:0000256" key="3">
    <source>
        <dbReference type="PROSITE-ProRule" id="PRU00464"/>
    </source>
</evidence>
<dbReference type="InterPro" id="IPR011146">
    <property type="entry name" value="HIT-like"/>
</dbReference>
<dbReference type="SUPFAM" id="SSF54197">
    <property type="entry name" value="HIT-like"/>
    <property type="match status" value="1"/>
</dbReference>
<dbReference type="GO" id="GO:0003824">
    <property type="term" value="F:catalytic activity"/>
    <property type="evidence" value="ECO:0007669"/>
    <property type="project" value="InterPro"/>
</dbReference>
<sequence>MTDCLFCKMVTGEIKPAVVYENMFILAFRDIKPQAPTHVLIIPKQHVATLEDLKDKDLAGELLLATQWVARQEGIADSGYRTVINCRDDGGQEIQHLHLHLLGGRRMKWPPG</sequence>
<dbReference type="Gene3D" id="3.30.428.10">
    <property type="entry name" value="HIT-like"/>
    <property type="match status" value="1"/>
</dbReference>
<dbReference type="CDD" id="cd01276">
    <property type="entry name" value="PKCI_related"/>
    <property type="match status" value="1"/>
</dbReference>
<protein>
    <submittedName>
        <fullName evidence="5">Histidine triad nucleotide-binding protein</fullName>
    </submittedName>
</protein>
<gene>
    <name evidence="5" type="ORF">DM484_15730</name>
</gene>
<evidence type="ECO:0000256" key="2">
    <source>
        <dbReference type="PIRSR" id="PIRSR601310-3"/>
    </source>
</evidence>
<feature type="active site" description="Tele-AMP-histidine intermediate" evidence="1">
    <location>
        <position position="98"/>
    </location>
</feature>
<comment type="caution">
    <text evidence="5">The sequence shown here is derived from an EMBL/GenBank/DDBJ whole genome shotgun (WGS) entry which is preliminary data.</text>
</comment>
<dbReference type="Proteomes" id="UP000249396">
    <property type="component" value="Unassembled WGS sequence"/>
</dbReference>